<protein>
    <recommendedName>
        <fullName evidence="2">Ubiquitin 3 binding protein But2 C-terminal domain-containing protein</fullName>
    </recommendedName>
</protein>
<accession>A0ABR4PBD8</accession>
<sequence>MKLFVCVSVLLHGILAIPLEVVSLEPLANLNQRTIRSNDEERYQDQIQSQEQCSIGGTLPNEGVLEPILTIPISATQPSRSFGATKEGPLVTPNDICTIFNVEMPRAAYSQTCTLKFLLPYPQQSDDDYGFAGDGHFTFTGYALDSGAAGDTTFLTQPPAGPSPSHPPAVLQPGNAYTISSGRCADPELFGDREKITLAVKLCSSDTYLKFEQDQRACPVGFYVVVS</sequence>
<dbReference type="Pfam" id="PF09792">
    <property type="entry name" value="But2"/>
    <property type="match status" value="1"/>
</dbReference>
<feature type="domain" description="Ubiquitin 3 binding protein But2 C-terminal" evidence="2">
    <location>
        <begin position="67"/>
        <end position="215"/>
    </location>
</feature>
<keyword evidence="1" id="KW-0732">Signal</keyword>
<evidence type="ECO:0000313" key="3">
    <source>
        <dbReference type="EMBL" id="KAL3420472.1"/>
    </source>
</evidence>
<comment type="caution">
    <text evidence="3">The sequence shown here is derived from an EMBL/GenBank/DDBJ whole genome shotgun (WGS) entry which is preliminary data.</text>
</comment>
<reference evidence="3 4" key="1">
    <citation type="submission" date="2024-06" db="EMBL/GenBank/DDBJ databases">
        <title>Complete genome of Phlyctema vagabunda strain 19-DSS-EL-015.</title>
        <authorList>
            <person name="Fiorenzani C."/>
        </authorList>
    </citation>
    <scope>NUCLEOTIDE SEQUENCE [LARGE SCALE GENOMIC DNA]</scope>
    <source>
        <strain evidence="3 4">19-DSS-EL-015</strain>
    </source>
</reference>
<dbReference type="PANTHER" id="PTHR39613:SF1">
    <property type="entry name" value="ANCHORED CELL WALL PROTEIN, PUTATIVE (AFU_ORTHOLOGUE AFUA_4G08960)-RELATED"/>
    <property type="match status" value="1"/>
</dbReference>
<evidence type="ECO:0000256" key="1">
    <source>
        <dbReference type="SAM" id="SignalP"/>
    </source>
</evidence>
<keyword evidence="4" id="KW-1185">Reference proteome</keyword>
<dbReference type="Proteomes" id="UP001629113">
    <property type="component" value="Unassembled WGS sequence"/>
</dbReference>
<dbReference type="InterPro" id="IPR018620">
    <property type="entry name" value="Ubiquitin3-bd_protein_But2_C"/>
</dbReference>
<name>A0ABR4PBD8_9HELO</name>
<feature type="chain" id="PRO_5047208612" description="Ubiquitin 3 binding protein But2 C-terminal domain-containing protein" evidence="1">
    <location>
        <begin position="17"/>
        <end position="227"/>
    </location>
</feature>
<dbReference type="PANTHER" id="PTHR39613">
    <property type="entry name" value="ANCHORED CELL WALL PROTEIN, PUTATIVE (AFU_ORTHOLOGUE AFUA_4G08960)-RELATED"/>
    <property type="match status" value="1"/>
</dbReference>
<organism evidence="3 4">
    <name type="scientific">Phlyctema vagabunda</name>
    <dbReference type="NCBI Taxonomy" id="108571"/>
    <lineage>
        <taxon>Eukaryota</taxon>
        <taxon>Fungi</taxon>
        <taxon>Dikarya</taxon>
        <taxon>Ascomycota</taxon>
        <taxon>Pezizomycotina</taxon>
        <taxon>Leotiomycetes</taxon>
        <taxon>Helotiales</taxon>
        <taxon>Dermateaceae</taxon>
        <taxon>Phlyctema</taxon>
    </lineage>
</organism>
<evidence type="ECO:0000313" key="4">
    <source>
        <dbReference type="Proteomes" id="UP001629113"/>
    </source>
</evidence>
<dbReference type="EMBL" id="JBFCZG010000007">
    <property type="protein sequence ID" value="KAL3420472.1"/>
    <property type="molecule type" value="Genomic_DNA"/>
</dbReference>
<proteinExistence type="predicted"/>
<evidence type="ECO:0000259" key="2">
    <source>
        <dbReference type="Pfam" id="PF09792"/>
    </source>
</evidence>
<gene>
    <name evidence="3" type="ORF">PVAG01_08971</name>
</gene>
<feature type="signal peptide" evidence="1">
    <location>
        <begin position="1"/>
        <end position="16"/>
    </location>
</feature>